<evidence type="ECO:0000313" key="2">
    <source>
        <dbReference type="Proteomes" id="UP000095287"/>
    </source>
</evidence>
<feature type="transmembrane region" description="Helical" evidence="1">
    <location>
        <begin position="80"/>
        <end position="103"/>
    </location>
</feature>
<dbReference type="Proteomes" id="UP000095287">
    <property type="component" value="Unplaced"/>
</dbReference>
<dbReference type="WBParaSite" id="L893_g15158.t1">
    <property type="protein sequence ID" value="L893_g15158.t1"/>
    <property type="gene ID" value="L893_g15158"/>
</dbReference>
<dbReference type="AlphaFoldDB" id="A0A1I7YD33"/>
<keyword evidence="1" id="KW-0472">Membrane</keyword>
<reference evidence="3" key="1">
    <citation type="submission" date="2016-11" db="UniProtKB">
        <authorList>
            <consortium name="WormBaseParasite"/>
        </authorList>
    </citation>
    <scope>IDENTIFICATION</scope>
</reference>
<protein>
    <submittedName>
        <fullName evidence="3">CX domain-containing protein</fullName>
    </submittedName>
</protein>
<proteinExistence type="predicted"/>
<keyword evidence="1" id="KW-0812">Transmembrane</keyword>
<evidence type="ECO:0000313" key="3">
    <source>
        <dbReference type="WBParaSite" id="L893_g15158.t1"/>
    </source>
</evidence>
<keyword evidence="2" id="KW-1185">Reference proteome</keyword>
<evidence type="ECO:0000256" key="1">
    <source>
        <dbReference type="SAM" id="Phobius"/>
    </source>
</evidence>
<keyword evidence="1" id="KW-1133">Transmembrane helix</keyword>
<name>A0A1I7YD33_9BILA</name>
<accession>A0A1I7YD33</accession>
<organism evidence="2 3">
    <name type="scientific">Steinernema glaseri</name>
    <dbReference type="NCBI Taxonomy" id="37863"/>
    <lineage>
        <taxon>Eukaryota</taxon>
        <taxon>Metazoa</taxon>
        <taxon>Ecdysozoa</taxon>
        <taxon>Nematoda</taxon>
        <taxon>Chromadorea</taxon>
        <taxon>Rhabditida</taxon>
        <taxon>Tylenchina</taxon>
        <taxon>Panagrolaimomorpha</taxon>
        <taxon>Strongyloidoidea</taxon>
        <taxon>Steinernematidae</taxon>
        <taxon>Steinernema</taxon>
    </lineage>
</organism>
<sequence length="227" mass="25688">MRSRATRVYNGSFFECVLSVFAEPSFVFRLYKYYKVGDDVFSAHRHSATTRPQSSEDRWLAVVPRAMAFANNYYNYQVGVIFAILLGALILLALFVLAMYFVVKSMRQSPKPTYTPSRSISSTRPTWQAQVEPAPIQYSNLENAPTSPIQSQYPQPSPMIQQGYQQQPLVQSYPSEPVVTYPGQVRSLQPEMTYQQGPTSWSIVTPVHEAPHRLEVPAHQAFPTSSV</sequence>